<evidence type="ECO:0008006" key="3">
    <source>
        <dbReference type="Google" id="ProtNLM"/>
    </source>
</evidence>
<reference evidence="2" key="1">
    <citation type="journal article" date="2019" name="Int. J. Syst. Evol. Microbiol.">
        <title>The Global Catalogue of Microorganisms (GCM) 10K type strain sequencing project: providing services to taxonomists for standard genome sequencing and annotation.</title>
        <authorList>
            <consortium name="The Broad Institute Genomics Platform"/>
            <consortium name="The Broad Institute Genome Sequencing Center for Infectious Disease"/>
            <person name="Wu L."/>
            <person name="Ma J."/>
        </authorList>
    </citation>
    <scope>NUCLEOTIDE SEQUENCE [LARGE SCALE GENOMIC DNA]</scope>
    <source>
        <strain evidence="2">NBRC 108723</strain>
    </source>
</reference>
<gene>
    <name evidence="1" type="ORF">GCM10007938_42630</name>
</gene>
<dbReference type="InterPro" id="IPR019106">
    <property type="entry name" value="T4SS_TrbC"/>
</dbReference>
<comment type="caution">
    <text evidence="1">The sequence shown here is derived from an EMBL/GenBank/DDBJ whole genome shotgun (WGS) entry which is preliminary data.</text>
</comment>
<protein>
    <recommendedName>
        <fullName evidence="3">Type-F conjugative transfer system pilin assembly protein TrbC</fullName>
    </recommendedName>
</protein>
<dbReference type="Proteomes" id="UP001157138">
    <property type="component" value="Unassembled WGS sequence"/>
</dbReference>
<evidence type="ECO:0000313" key="2">
    <source>
        <dbReference type="Proteomes" id="UP001157138"/>
    </source>
</evidence>
<organism evidence="1 2">
    <name type="scientific">Vibrio zhanjiangensis</name>
    <dbReference type="NCBI Taxonomy" id="1046128"/>
    <lineage>
        <taxon>Bacteria</taxon>
        <taxon>Pseudomonadati</taxon>
        <taxon>Pseudomonadota</taxon>
        <taxon>Gammaproteobacteria</taxon>
        <taxon>Vibrionales</taxon>
        <taxon>Vibrionaceae</taxon>
        <taxon>Vibrio</taxon>
    </lineage>
</organism>
<dbReference type="NCBIfam" id="TIGR02742">
    <property type="entry name" value="TrbC_Ftype"/>
    <property type="match status" value="1"/>
</dbReference>
<accession>A0ABQ6F4L1</accession>
<sequence length="220" mass="24245">MIWGLWLISLPALAYTDAELNALAEREQALIRTPPTEDIKAILKKAETHKSDALATAQTVQSLVKSNALTEILGTPTPRENPNRAPRGVMAFVSLTMPDTALKQLLQQSARTEVPLIIRGVLPQGFEATTGRIAKLVGMNSKTPIESGFAISPEWFERFHIQRVPAFVSVKDGHCLPKQPCTPSDYDIVYGNISLYQALTFLEDGDAAENVIPLNQRLRQ</sequence>
<dbReference type="EMBL" id="BSPW01000123">
    <property type="protein sequence ID" value="GLT20478.1"/>
    <property type="molecule type" value="Genomic_DNA"/>
</dbReference>
<keyword evidence="2" id="KW-1185">Reference proteome</keyword>
<evidence type="ECO:0000313" key="1">
    <source>
        <dbReference type="EMBL" id="GLT20478.1"/>
    </source>
</evidence>
<proteinExistence type="predicted"/>
<dbReference type="InterPro" id="IPR014113">
    <property type="entry name" value="T4SS_TrbC_subgr"/>
</dbReference>
<dbReference type="Pfam" id="PF09673">
    <property type="entry name" value="TrbC_Ftype"/>
    <property type="match status" value="1"/>
</dbReference>
<name>A0ABQ6F4L1_9VIBR</name>